<reference evidence="2 3" key="1">
    <citation type="submission" date="2024-01" db="EMBL/GenBank/DDBJ databases">
        <title>Genome assemblies of Stephania.</title>
        <authorList>
            <person name="Yang L."/>
        </authorList>
    </citation>
    <scope>NUCLEOTIDE SEQUENCE [LARGE SCALE GENOMIC DNA]</scope>
    <source>
        <strain evidence="2">QJT</strain>
        <tissue evidence="2">Leaf</tissue>
    </source>
</reference>
<dbReference type="Proteomes" id="UP001417504">
    <property type="component" value="Unassembled WGS sequence"/>
</dbReference>
<protein>
    <recommendedName>
        <fullName evidence="1">Bulb-type lectin domain-containing protein</fullName>
    </recommendedName>
</protein>
<dbReference type="InterPro" id="IPR036426">
    <property type="entry name" value="Bulb-type_lectin_dom_sf"/>
</dbReference>
<feature type="domain" description="Bulb-type lectin" evidence="1">
    <location>
        <begin position="40"/>
        <end position="174"/>
    </location>
</feature>
<evidence type="ECO:0000259" key="1">
    <source>
        <dbReference type="PROSITE" id="PS50927"/>
    </source>
</evidence>
<gene>
    <name evidence="2" type="ORF">Sjap_025410</name>
</gene>
<accession>A0AAP0E9H9</accession>
<dbReference type="SMART" id="SM00108">
    <property type="entry name" value="B_lectin"/>
    <property type="match status" value="1"/>
</dbReference>
<evidence type="ECO:0000313" key="3">
    <source>
        <dbReference type="Proteomes" id="UP001417504"/>
    </source>
</evidence>
<dbReference type="PROSITE" id="PS50927">
    <property type="entry name" value="BULB_LECTIN"/>
    <property type="match status" value="1"/>
</dbReference>
<keyword evidence="3" id="KW-1185">Reference proteome</keyword>
<dbReference type="Pfam" id="PF01453">
    <property type="entry name" value="B_lectin"/>
    <property type="match status" value="1"/>
</dbReference>
<organism evidence="2 3">
    <name type="scientific">Stephania japonica</name>
    <dbReference type="NCBI Taxonomy" id="461633"/>
    <lineage>
        <taxon>Eukaryota</taxon>
        <taxon>Viridiplantae</taxon>
        <taxon>Streptophyta</taxon>
        <taxon>Embryophyta</taxon>
        <taxon>Tracheophyta</taxon>
        <taxon>Spermatophyta</taxon>
        <taxon>Magnoliopsida</taxon>
        <taxon>Ranunculales</taxon>
        <taxon>Menispermaceae</taxon>
        <taxon>Menispermoideae</taxon>
        <taxon>Cissampelideae</taxon>
        <taxon>Stephania</taxon>
    </lineage>
</organism>
<dbReference type="CDD" id="cd00028">
    <property type="entry name" value="B_lectin"/>
    <property type="match status" value="1"/>
</dbReference>
<comment type="caution">
    <text evidence="2">The sequence shown here is derived from an EMBL/GenBank/DDBJ whole genome shotgun (WGS) entry which is preliminary data.</text>
</comment>
<dbReference type="EMBL" id="JBBNAE010000011">
    <property type="protein sequence ID" value="KAK9084999.1"/>
    <property type="molecule type" value="Genomic_DNA"/>
</dbReference>
<dbReference type="PANTHER" id="PTHR32444">
    <property type="entry name" value="BULB-TYPE LECTIN DOMAIN-CONTAINING PROTEIN"/>
    <property type="match status" value="1"/>
</dbReference>
<dbReference type="Gene3D" id="2.90.10.10">
    <property type="entry name" value="Bulb-type lectin domain"/>
    <property type="match status" value="1"/>
</dbReference>
<evidence type="ECO:0000313" key="2">
    <source>
        <dbReference type="EMBL" id="KAK9084999.1"/>
    </source>
</evidence>
<dbReference type="InterPro" id="IPR001480">
    <property type="entry name" value="Bulb-type_lectin_dom"/>
</dbReference>
<sequence length="221" mass="24750">MKRACRGGSVAKLKFGTLFEHMDGSREAYLFFVALLCHATDTITRNNFLRDGDILVSSDGNYAVGFFSPGNSPKRYIGVWYNKIPELTIIWVANRDNPIQNSSSGVVKVDERGNFGNLVLCDEENMGDFLWQSFDYPTDTRLPGMKTGMNLKLGSDWSLRSWKSPDDPSTGDFTYEMSRTGSVEMVIKKGSQKIWRTGKWNGRGFNGGPGFEMKTPSLILV</sequence>
<dbReference type="PANTHER" id="PTHR32444:SF247">
    <property type="entry name" value="OS01G0958200 PROTEIN"/>
    <property type="match status" value="1"/>
</dbReference>
<proteinExistence type="predicted"/>
<name>A0AAP0E9H9_9MAGN</name>
<dbReference type="AlphaFoldDB" id="A0AAP0E9H9"/>
<dbReference type="SUPFAM" id="SSF51110">
    <property type="entry name" value="alpha-D-mannose-specific plant lectins"/>
    <property type="match status" value="1"/>
</dbReference>